<dbReference type="Proteomes" id="UP001139089">
    <property type="component" value="Unassembled WGS sequence"/>
</dbReference>
<sequence length="120" mass="11809">MAERLQSICLAVAGLLGLCGVALAAAASHGADPRLLGGASAMCLAHAPALLALAALGSRLRLATAASLSIALGTAIFAGDLVLRHGTGHGLFPMSAPLGGMLMMFGWALVAVGALLPKRA</sequence>
<feature type="transmembrane region" description="Helical" evidence="1">
    <location>
        <begin position="95"/>
        <end position="116"/>
    </location>
</feature>
<dbReference type="RefSeq" id="WP_231813548.1">
    <property type="nucleotide sequence ID" value="NZ_JAJOZR010000005.1"/>
</dbReference>
<protein>
    <submittedName>
        <fullName evidence="3">DUF423 domain-containing protein</fullName>
    </submittedName>
</protein>
<feature type="transmembrane region" description="Helical" evidence="1">
    <location>
        <begin position="34"/>
        <end position="55"/>
    </location>
</feature>
<dbReference type="InterPro" id="IPR006696">
    <property type="entry name" value="DUF423"/>
</dbReference>
<keyword evidence="1" id="KW-0472">Membrane</keyword>
<gene>
    <name evidence="3" type="ORF">LRX75_08805</name>
</gene>
<keyword evidence="1" id="KW-1133">Transmembrane helix</keyword>
<keyword evidence="1" id="KW-0812">Transmembrane</keyword>
<evidence type="ECO:0000256" key="2">
    <source>
        <dbReference type="SAM" id="SignalP"/>
    </source>
</evidence>
<dbReference type="AlphaFoldDB" id="A0A9X1NQ67"/>
<keyword evidence="4" id="KW-1185">Reference proteome</keyword>
<feature type="signal peptide" evidence="2">
    <location>
        <begin position="1"/>
        <end position="24"/>
    </location>
</feature>
<evidence type="ECO:0000313" key="4">
    <source>
        <dbReference type="Proteomes" id="UP001139089"/>
    </source>
</evidence>
<dbReference type="EMBL" id="JAJOZR010000005">
    <property type="protein sequence ID" value="MCD7109142.1"/>
    <property type="molecule type" value="Genomic_DNA"/>
</dbReference>
<feature type="transmembrane region" description="Helical" evidence="1">
    <location>
        <begin position="62"/>
        <end position="83"/>
    </location>
</feature>
<feature type="chain" id="PRO_5040940445" evidence="2">
    <location>
        <begin position="25"/>
        <end position="120"/>
    </location>
</feature>
<reference evidence="3" key="1">
    <citation type="submission" date="2021-12" db="EMBL/GenBank/DDBJ databases">
        <authorList>
            <person name="Li Y."/>
        </authorList>
    </citation>
    <scope>NUCLEOTIDE SEQUENCE</scope>
    <source>
        <strain evidence="3">DKSPLA3</strain>
    </source>
</reference>
<organism evidence="3 4">
    <name type="scientific">Rhizobium quercicola</name>
    <dbReference type="NCBI Taxonomy" id="2901226"/>
    <lineage>
        <taxon>Bacteria</taxon>
        <taxon>Pseudomonadati</taxon>
        <taxon>Pseudomonadota</taxon>
        <taxon>Alphaproteobacteria</taxon>
        <taxon>Hyphomicrobiales</taxon>
        <taxon>Rhizobiaceae</taxon>
        <taxon>Rhizobium/Agrobacterium group</taxon>
        <taxon>Rhizobium</taxon>
    </lineage>
</organism>
<evidence type="ECO:0000313" key="3">
    <source>
        <dbReference type="EMBL" id="MCD7109142.1"/>
    </source>
</evidence>
<name>A0A9X1NQ67_9HYPH</name>
<keyword evidence="2" id="KW-0732">Signal</keyword>
<proteinExistence type="predicted"/>
<dbReference type="Pfam" id="PF04241">
    <property type="entry name" value="DUF423"/>
    <property type="match status" value="1"/>
</dbReference>
<accession>A0A9X1NQ67</accession>
<comment type="caution">
    <text evidence="3">The sequence shown here is derived from an EMBL/GenBank/DDBJ whole genome shotgun (WGS) entry which is preliminary data.</text>
</comment>
<evidence type="ECO:0000256" key="1">
    <source>
        <dbReference type="SAM" id="Phobius"/>
    </source>
</evidence>